<feature type="transmembrane region" description="Helical" evidence="6">
    <location>
        <begin position="6"/>
        <end position="22"/>
    </location>
</feature>
<feature type="transmembrane region" description="Helical" evidence="6">
    <location>
        <begin position="64"/>
        <end position="86"/>
    </location>
</feature>
<comment type="subcellular location">
    <subcellularLocation>
        <location evidence="1">Membrane</location>
        <topology evidence="1">Multi-pass membrane protein</topology>
    </subcellularLocation>
</comment>
<evidence type="ECO:0000256" key="4">
    <source>
        <dbReference type="ARBA" id="ARBA00022989"/>
    </source>
</evidence>
<protein>
    <submittedName>
        <fullName evidence="7">Uncharacterized protein</fullName>
    </submittedName>
</protein>
<feature type="transmembrane region" description="Helical" evidence="6">
    <location>
        <begin position="98"/>
        <end position="118"/>
    </location>
</feature>
<dbReference type="PANTHER" id="PTHR31585">
    <property type="entry name" value="FOLATE-BIOPTERIN TRANSPORTER 1, CHLOROPLASTIC"/>
    <property type="match status" value="1"/>
</dbReference>
<dbReference type="InterPro" id="IPR039309">
    <property type="entry name" value="BT1"/>
</dbReference>
<reference evidence="7" key="1">
    <citation type="submission" date="2021-01" db="EMBL/GenBank/DDBJ databases">
        <authorList>
            <person name="Corre E."/>
            <person name="Pelletier E."/>
            <person name="Niang G."/>
            <person name="Scheremetjew M."/>
            <person name="Finn R."/>
            <person name="Kale V."/>
            <person name="Holt S."/>
            <person name="Cochrane G."/>
            <person name="Meng A."/>
            <person name="Brown T."/>
            <person name="Cohen L."/>
        </authorList>
    </citation>
    <scope>NUCLEOTIDE SEQUENCE</scope>
    <source>
        <strain evidence="7">Pbaha01</strain>
    </source>
</reference>
<dbReference type="Pfam" id="PF03092">
    <property type="entry name" value="BT1"/>
    <property type="match status" value="1"/>
</dbReference>
<dbReference type="AlphaFoldDB" id="A0A7S0FIQ6"/>
<keyword evidence="4 6" id="KW-1133">Transmembrane helix</keyword>
<evidence type="ECO:0000313" key="7">
    <source>
        <dbReference type="EMBL" id="CAD8364123.1"/>
    </source>
</evidence>
<keyword evidence="5 6" id="KW-0472">Membrane</keyword>
<dbReference type="GO" id="GO:0016020">
    <property type="term" value="C:membrane"/>
    <property type="evidence" value="ECO:0007669"/>
    <property type="project" value="UniProtKB-SubCell"/>
</dbReference>
<proteinExistence type="predicted"/>
<feature type="transmembrane region" description="Helical" evidence="6">
    <location>
        <begin position="167"/>
        <end position="189"/>
    </location>
</feature>
<name>A0A7S0FIQ6_9DINO</name>
<evidence type="ECO:0000256" key="5">
    <source>
        <dbReference type="ARBA" id="ARBA00023136"/>
    </source>
</evidence>
<evidence type="ECO:0000256" key="2">
    <source>
        <dbReference type="ARBA" id="ARBA00022448"/>
    </source>
</evidence>
<feature type="transmembrane region" description="Helical" evidence="6">
    <location>
        <begin position="209"/>
        <end position="231"/>
    </location>
</feature>
<feature type="transmembrane region" description="Helical" evidence="6">
    <location>
        <begin position="29"/>
        <end position="49"/>
    </location>
</feature>
<dbReference type="PANTHER" id="PTHR31585:SF0">
    <property type="entry name" value="FOLATE-BIOPTERIN TRANSPORTER 1, CHLOROPLASTIC"/>
    <property type="match status" value="1"/>
</dbReference>
<keyword evidence="3 6" id="KW-0812">Transmembrane</keyword>
<dbReference type="EMBL" id="HBEG01027522">
    <property type="protein sequence ID" value="CAD8364123.1"/>
    <property type="molecule type" value="Transcribed_RNA"/>
</dbReference>
<accession>A0A7S0FIQ6</accession>
<keyword evidence="2" id="KW-0813">Transport</keyword>
<evidence type="ECO:0000256" key="3">
    <source>
        <dbReference type="ARBA" id="ARBA00022692"/>
    </source>
</evidence>
<organism evidence="7">
    <name type="scientific">Pyrodinium bahamense</name>
    <dbReference type="NCBI Taxonomy" id="73915"/>
    <lineage>
        <taxon>Eukaryota</taxon>
        <taxon>Sar</taxon>
        <taxon>Alveolata</taxon>
        <taxon>Dinophyceae</taxon>
        <taxon>Gonyaulacales</taxon>
        <taxon>Pyrocystaceae</taxon>
        <taxon>Pyrodinium</taxon>
    </lineage>
</organism>
<gene>
    <name evidence="7" type="ORF">PBAH0796_LOCUS16708</name>
</gene>
<sequence length="261" mass="28628">MGALSVVATIVVVGGFLLLIRPEISGPMVFFFIFRCLNLQINGALFYFFTDSPAAFPEGPHFSALFYVTGMTSVAITGRLIGFMTAKDIFGQWHYRSSLLLAVPLAAITQLLLVPVLLRWNVRMGIPDRLWILAWTFVDMVVRAWRHFPFSVFMLQATTRGLEASSLALTSGVINFGQTLSFFFGGFVLHCFQVGPTGDLAESAVFASLWKVQVVIALLPLAGLPLMFLFLPAVKQVETLIVENPGSATHGAPLARYCCDV</sequence>
<evidence type="ECO:0000256" key="6">
    <source>
        <dbReference type="SAM" id="Phobius"/>
    </source>
</evidence>
<evidence type="ECO:0000256" key="1">
    <source>
        <dbReference type="ARBA" id="ARBA00004141"/>
    </source>
</evidence>